<dbReference type="HOGENOM" id="CLU_138435_2_0_11"/>
<gene>
    <name evidence="2" type="ORF">RradSPS_1644</name>
    <name evidence="3" type="ORF">SIL72_09875</name>
</gene>
<proteinExistence type="predicted"/>
<dbReference type="eggNOG" id="COG3731">
    <property type="taxonomic scope" value="Bacteria"/>
</dbReference>
<organism evidence="2 4">
    <name type="scientific">Rubrobacter radiotolerans</name>
    <name type="common">Arthrobacter radiotolerans</name>
    <dbReference type="NCBI Taxonomy" id="42256"/>
    <lineage>
        <taxon>Bacteria</taxon>
        <taxon>Bacillati</taxon>
        <taxon>Actinomycetota</taxon>
        <taxon>Rubrobacteria</taxon>
        <taxon>Rubrobacterales</taxon>
        <taxon>Rubrobacteraceae</taxon>
        <taxon>Rubrobacter</taxon>
    </lineage>
</organism>
<name>A0A023X381_RUBRA</name>
<dbReference type="EMBL" id="CP007514">
    <property type="protein sequence ID" value="AHY46927.1"/>
    <property type="molecule type" value="Genomic_DNA"/>
</dbReference>
<dbReference type="InterPro" id="IPR036665">
    <property type="entry name" value="PTS_IIA_glucitol/sorbitol_sf"/>
</dbReference>
<accession>A0A023X381</accession>
<dbReference type="GO" id="GO:0005737">
    <property type="term" value="C:cytoplasm"/>
    <property type="evidence" value="ECO:0007669"/>
    <property type="project" value="InterPro"/>
</dbReference>
<reference evidence="2 4" key="1">
    <citation type="submission" date="2014-03" db="EMBL/GenBank/DDBJ databases">
        <title>Complete genome sequence of the Radio-Resistant Rubrobacter radiotolerans RSPS-4.</title>
        <authorList>
            <person name="Egas C.C."/>
            <person name="Barroso C.C."/>
            <person name="Froufe H.J.C."/>
            <person name="Pacheco J.J."/>
            <person name="Albuquerque L.L."/>
            <person name="da Costa M.M.S."/>
        </authorList>
    </citation>
    <scope>NUCLEOTIDE SEQUENCE [LARGE SCALE GENOMIC DNA]</scope>
    <source>
        <strain evidence="2 4">RSPS-4</strain>
    </source>
</reference>
<dbReference type="SUPFAM" id="SSF141530">
    <property type="entry name" value="PTSIIA/GutA-like"/>
    <property type="match status" value="1"/>
</dbReference>
<evidence type="ECO:0000313" key="4">
    <source>
        <dbReference type="Proteomes" id="UP000025229"/>
    </source>
</evidence>
<dbReference type="Proteomes" id="UP000025229">
    <property type="component" value="Chromosome"/>
</dbReference>
<dbReference type="PROSITE" id="PS51097">
    <property type="entry name" value="PTS_EIIA_TYPE_5"/>
    <property type="match status" value="1"/>
</dbReference>
<dbReference type="RefSeq" id="WP_051589593.1">
    <property type="nucleotide sequence ID" value="NZ_CP007514.1"/>
</dbReference>
<dbReference type="PANTHER" id="PTHR40398">
    <property type="entry name" value="PTS SYSTEM GLUCITOL/SORBITOL-SPECIFIC EIIA COMPONENT"/>
    <property type="match status" value="1"/>
</dbReference>
<reference evidence="3" key="2">
    <citation type="submission" date="2023-11" db="EMBL/GenBank/DDBJ databases">
        <title>MicrobeMod: A computational toolkit for identifying prokaryotic methylation and restriction-modification with nanopore sequencing.</title>
        <authorList>
            <person name="Crits-Christoph A."/>
            <person name="Kang S.C."/>
            <person name="Lee H."/>
            <person name="Ostrov N."/>
        </authorList>
    </citation>
    <scope>NUCLEOTIDE SEQUENCE</scope>
    <source>
        <strain evidence="3">ATCC 51242</strain>
    </source>
</reference>
<dbReference type="AlphaFoldDB" id="A0A023X381"/>
<sequence length="139" mass="14774">MINTQTIYLTEVTDLGPEAAEFFGADLMILFAEGAPEELAEISVIHRPSEVREAPPAPGDVLVLGEHELRITAVGEKAWKNVLDLGHAVFKFSGLSEAELPGEIHTEAPQGLDLASVIVPGARIEIKGVPKDQPEAGGN</sequence>
<keyword evidence="2" id="KW-0808">Transferase</keyword>
<feature type="modified residue" description="Phosphohistidine; by HPr" evidence="1">
    <location>
        <position position="46"/>
    </location>
</feature>
<protein>
    <submittedName>
        <fullName evidence="3">PTS glucitol/sorbitol transporter subunit IIA</fullName>
    </submittedName>
    <submittedName>
        <fullName evidence="2">Phosphotransferase system sorbitol-specific component IIA</fullName>
    </submittedName>
</protein>
<dbReference type="OrthoDB" id="5113885at2"/>
<dbReference type="InterPro" id="IPR004716">
    <property type="entry name" value="PTS_IIA_glucitol/sorbitol-sp"/>
</dbReference>
<dbReference type="PANTHER" id="PTHR40398:SF1">
    <property type="entry name" value="PTS SYSTEM GLUCITOL_SORBITOL-SPECIFIC EIIA COMPONENT"/>
    <property type="match status" value="1"/>
</dbReference>
<dbReference type="GO" id="GO:0009401">
    <property type="term" value="P:phosphoenolpyruvate-dependent sugar phosphotransferase system"/>
    <property type="evidence" value="ECO:0007669"/>
    <property type="project" value="InterPro"/>
</dbReference>
<evidence type="ECO:0000313" key="3">
    <source>
        <dbReference type="EMBL" id="MDX5894332.1"/>
    </source>
</evidence>
<evidence type="ECO:0000313" key="2">
    <source>
        <dbReference type="EMBL" id="AHY46927.1"/>
    </source>
</evidence>
<dbReference type="Gene3D" id="2.40.33.40">
    <property type="entry name" value="Phosphotransferase system, glucitol/sorbitol-specific IIA component"/>
    <property type="match status" value="1"/>
</dbReference>
<dbReference type="GO" id="GO:0016301">
    <property type="term" value="F:kinase activity"/>
    <property type="evidence" value="ECO:0007669"/>
    <property type="project" value="TreeGrafter"/>
</dbReference>
<dbReference type="KEGG" id="rrd:RradSPS_1644"/>
<dbReference type="Pfam" id="PF03829">
    <property type="entry name" value="PTSIIA_gutA"/>
    <property type="match status" value="1"/>
</dbReference>
<dbReference type="GO" id="GO:0008982">
    <property type="term" value="F:protein-N(PI)-phosphohistidine-sugar phosphotransferase activity"/>
    <property type="evidence" value="ECO:0007669"/>
    <property type="project" value="InterPro"/>
</dbReference>
<dbReference type="Proteomes" id="UP001281130">
    <property type="component" value="Unassembled WGS sequence"/>
</dbReference>
<evidence type="ECO:0000256" key="1">
    <source>
        <dbReference type="PROSITE-ProRule" id="PRU00420"/>
    </source>
</evidence>
<dbReference type="EMBL" id="JAWXXX010000001">
    <property type="protein sequence ID" value="MDX5894332.1"/>
    <property type="molecule type" value="Genomic_DNA"/>
</dbReference>
<keyword evidence="4" id="KW-1185">Reference proteome</keyword>
<dbReference type="STRING" id="42256.RradSPS_1644"/>